<comment type="caution">
    <text evidence="2">The sequence shown here is derived from an EMBL/GenBank/DDBJ whole genome shotgun (WGS) entry which is preliminary data.</text>
</comment>
<accession>A0A841A9J3</accession>
<evidence type="ECO:0000256" key="1">
    <source>
        <dbReference type="SAM" id="MobiDB-lite"/>
    </source>
</evidence>
<evidence type="ECO:0000313" key="2">
    <source>
        <dbReference type="EMBL" id="MBB5830617.1"/>
    </source>
</evidence>
<dbReference type="Proteomes" id="UP000588158">
    <property type="component" value="Unassembled WGS sequence"/>
</dbReference>
<feature type="compositionally biased region" description="Basic residues" evidence="1">
    <location>
        <begin position="201"/>
        <end position="219"/>
    </location>
</feature>
<keyword evidence="3" id="KW-1185">Reference proteome</keyword>
<organism evidence="2 3">
    <name type="scientific">Brachybacterium aquaticum</name>
    <dbReference type="NCBI Taxonomy" id="1432564"/>
    <lineage>
        <taxon>Bacteria</taxon>
        <taxon>Bacillati</taxon>
        <taxon>Actinomycetota</taxon>
        <taxon>Actinomycetes</taxon>
        <taxon>Micrococcales</taxon>
        <taxon>Dermabacteraceae</taxon>
        <taxon>Brachybacterium</taxon>
    </lineage>
</organism>
<gene>
    <name evidence="2" type="ORF">HNR70_000430</name>
</gene>
<dbReference type="AlphaFoldDB" id="A0A841A9J3"/>
<dbReference type="EMBL" id="JACHLZ010000001">
    <property type="protein sequence ID" value="MBB5830617.1"/>
    <property type="molecule type" value="Genomic_DNA"/>
</dbReference>
<reference evidence="2 3" key="1">
    <citation type="submission" date="2020-08" db="EMBL/GenBank/DDBJ databases">
        <title>Sequencing the genomes of 1000 actinobacteria strains.</title>
        <authorList>
            <person name="Klenk H.-P."/>
        </authorList>
    </citation>
    <scope>NUCLEOTIDE SEQUENCE [LARGE SCALE GENOMIC DNA]</scope>
    <source>
        <strain evidence="2 3">DSM 28796</strain>
    </source>
</reference>
<protein>
    <submittedName>
        <fullName evidence="2">Uncharacterized protein</fullName>
    </submittedName>
</protein>
<evidence type="ECO:0000313" key="3">
    <source>
        <dbReference type="Proteomes" id="UP000588158"/>
    </source>
</evidence>
<sequence length="230" mass="25068">MEDRAGTDLVRDEQSPFPGIVLRPPRLHAPGELTMLPLRLTRCPLILPTVAGRLGLLDPLTLLLGTAVPVGFSTLRRLRCSESFLTRPLGGPVRLPCTAESEDAEQGPDPRGDGRDPLSPAPKVKSHEGRVANLRGAPSKHMNSGWREYVGHGPSTRGAIRPHPLTVAPHPRSGDLGPPGLRARPTGRLRRLLPQRPVHLLTRRSARGTRSRPPCRRPLPRSSRYASKAP</sequence>
<proteinExistence type="predicted"/>
<name>A0A841A9J3_9MICO</name>
<feature type="region of interest" description="Disordered" evidence="1">
    <location>
        <begin position="91"/>
        <end position="230"/>
    </location>
</feature>